<dbReference type="Pfam" id="PF01740">
    <property type="entry name" value="STAS"/>
    <property type="match status" value="1"/>
</dbReference>
<dbReference type="EMBL" id="DXDX01000216">
    <property type="protein sequence ID" value="HIY22574.1"/>
    <property type="molecule type" value="Genomic_DNA"/>
</dbReference>
<evidence type="ECO:0000256" key="1">
    <source>
        <dbReference type="ARBA" id="ARBA00009013"/>
    </source>
</evidence>
<dbReference type="GO" id="GO:0043856">
    <property type="term" value="F:anti-sigma factor antagonist activity"/>
    <property type="evidence" value="ECO:0007669"/>
    <property type="project" value="InterPro"/>
</dbReference>
<proteinExistence type="inferred from homology"/>
<dbReference type="PROSITE" id="PS50801">
    <property type="entry name" value="STAS"/>
    <property type="match status" value="1"/>
</dbReference>
<evidence type="ECO:0000259" key="3">
    <source>
        <dbReference type="PROSITE" id="PS50801"/>
    </source>
</evidence>
<organism evidence="4 5">
    <name type="scientific">Candidatus Flavonifractor merdigallinarum</name>
    <dbReference type="NCBI Taxonomy" id="2838589"/>
    <lineage>
        <taxon>Bacteria</taxon>
        <taxon>Bacillati</taxon>
        <taxon>Bacillota</taxon>
        <taxon>Clostridia</taxon>
        <taxon>Eubacteriales</taxon>
        <taxon>Oscillospiraceae</taxon>
        <taxon>Flavonifractor</taxon>
    </lineage>
</organism>
<dbReference type="InterPro" id="IPR036513">
    <property type="entry name" value="STAS_dom_sf"/>
</dbReference>
<dbReference type="Proteomes" id="UP000823868">
    <property type="component" value="Unassembled WGS sequence"/>
</dbReference>
<accession>A0A9D1YA86</accession>
<gene>
    <name evidence="4" type="ORF">H9841_11830</name>
</gene>
<comment type="similarity">
    <text evidence="1 2">Belongs to the anti-sigma-factor antagonist family.</text>
</comment>
<dbReference type="SUPFAM" id="SSF52091">
    <property type="entry name" value="SpoIIaa-like"/>
    <property type="match status" value="1"/>
</dbReference>
<name>A0A9D1YA86_9FIRM</name>
<evidence type="ECO:0000256" key="2">
    <source>
        <dbReference type="RuleBase" id="RU003749"/>
    </source>
</evidence>
<sequence length="101" mass="11007">MAITCTGEGRVRTALLRGEVDHHRARSLMRELENLVDTTAPRELILDLSGVTFMDSSGIAVVLRTWRQVQSLGGQLRLAGVPEQAGKVLRAAGVERLVTVE</sequence>
<reference evidence="4" key="1">
    <citation type="journal article" date="2021" name="PeerJ">
        <title>Extensive microbial diversity within the chicken gut microbiome revealed by metagenomics and culture.</title>
        <authorList>
            <person name="Gilroy R."/>
            <person name="Ravi A."/>
            <person name="Getino M."/>
            <person name="Pursley I."/>
            <person name="Horton D.L."/>
            <person name="Alikhan N.F."/>
            <person name="Baker D."/>
            <person name="Gharbi K."/>
            <person name="Hall N."/>
            <person name="Watson M."/>
            <person name="Adriaenssens E.M."/>
            <person name="Foster-Nyarko E."/>
            <person name="Jarju S."/>
            <person name="Secka A."/>
            <person name="Antonio M."/>
            <person name="Oren A."/>
            <person name="Chaudhuri R.R."/>
            <person name="La Ragione R."/>
            <person name="Hildebrand F."/>
            <person name="Pallen M.J."/>
        </authorList>
    </citation>
    <scope>NUCLEOTIDE SEQUENCE</scope>
    <source>
        <strain evidence="4">ChiBcec16_6824</strain>
    </source>
</reference>
<dbReference type="InterPro" id="IPR003658">
    <property type="entry name" value="Anti-sigma_ant"/>
</dbReference>
<dbReference type="InterPro" id="IPR002645">
    <property type="entry name" value="STAS_dom"/>
</dbReference>
<comment type="caution">
    <text evidence="4">The sequence shown here is derived from an EMBL/GenBank/DDBJ whole genome shotgun (WGS) entry which is preliminary data.</text>
</comment>
<feature type="domain" description="STAS" evidence="3">
    <location>
        <begin position="16"/>
        <end position="101"/>
    </location>
</feature>
<dbReference type="Gene3D" id="3.30.750.24">
    <property type="entry name" value="STAS domain"/>
    <property type="match status" value="1"/>
</dbReference>
<protein>
    <recommendedName>
        <fullName evidence="2">Anti-sigma factor antagonist</fullName>
    </recommendedName>
</protein>
<dbReference type="AlphaFoldDB" id="A0A9D1YA86"/>
<dbReference type="CDD" id="cd07043">
    <property type="entry name" value="STAS_anti-anti-sigma_factors"/>
    <property type="match status" value="1"/>
</dbReference>
<dbReference type="PANTHER" id="PTHR33495">
    <property type="entry name" value="ANTI-SIGMA FACTOR ANTAGONIST TM_1081-RELATED-RELATED"/>
    <property type="match status" value="1"/>
</dbReference>
<dbReference type="PANTHER" id="PTHR33495:SF2">
    <property type="entry name" value="ANTI-SIGMA FACTOR ANTAGONIST TM_1081-RELATED"/>
    <property type="match status" value="1"/>
</dbReference>
<evidence type="ECO:0000313" key="4">
    <source>
        <dbReference type="EMBL" id="HIY22574.1"/>
    </source>
</evidence>
<evidence type="ECO:0000313" key="5">
    <source>
        <dbReference type="Proteomes" id="UP000823868"/>
    </source>
</evidence>
<reference evidence="4" key="2">
    <citation type="submission" date="2021-04" db="EMBL/GenBank/DDBJ databases">
        <authorList>
            <person name="Gilroy R."/>
        </authorList>
    </citation>
    <scope>NUCLEOTIDE SEQUENCE</scope>
    <source>
        <strain evidence="4">ChiBcec16_6824</strain>
    </source>
</reference>
<dbReference type="NCBIfam" id="TIGR00377">
    <property type="entry name" value="ant_ant_sig"/>
    <property type="match status" value="1"/>
</dbReference>